<evidence type="ECO:0000256" key="3">
    <source>
        <dbReference type="ARBA" id="ARBA00023163"/>
    </source>
</evidence>
<dbReference type="FunFam" id="1.10.10.10:FF:000056">
    <property type="entry name" value="IclR family transcriptional regulator"/>
    <property type="match status" value="1"/>
</dbReference>
<dbReference type="Pfam" id="PF09339">
    <property type="entry name" value="HTH_IclR"/>
    <property type="match status" value="1"/>
</dbReference>
<evidence type="ECO:0000313" key="6">
    <source>
        <dbReference type="EMBL" id="GGN10060.1"/>
    </source>
</evidence>
<feature type="domain" description="IclR-ED" evidence="5">
    <location>
        <begin position="73"/>
        <end position="256"/>
    </location>
</feature>
<dbReference type="InterPro" id="IPR036388">
    <property type="entry name" value="WH-like_DNA-bd_sf"/>
</dbReference>
<dbReference type="PANTHER" id="PTHR30136">
    <property type="entry name" value="HELIX-TURN-HELIX TRANSCRIPTIONAL REGULATOR, ICLR FAMILY"/>
    <property type="match status" value="1"/>
</dbReference>
<dbReference type="CDD" id="cd00090">
    <property type="entry name" value="HTH_ARSR"/>
    <property type="match status" value="1"/>
</dbReference>
<evidence type="ECO:0000256" key="2">
    <source>
        <dbReference type="ARBA" id="ARBA00023125"/>
    </source>
</evidence>
<dbReference type="Pfam" id="PF01614">
    <property type="entry name" value="IclR_C"/>
    <property type="match status" value="1"/>
</dbReference>
<keyword evidence="1" id="KW-0805">Transcription regulation</keyword>
<protein>
    <submittedName>
        <fullName evidence="6">IclR family transcriptional regulator</fullName>
    </submittedName>
</protein>
<keyword evidence="2" id="KW-0238">DNA-binding</keyword>
<evidence type="ECO:0000259" key="4">
    <source>
        <dbReference type="PROSITE" id="PS51077"/>
    </source>
</evidence>
<dbReference type="InterPro" id="IPR011991">
    <property type="entry name" value="ArsR-like_HTH"/>
</dbReference>
<dbReference type="GO" id="GO:0045892">
    <property type="term" value="P:negative regulation of DNA-templated transcription"/>
    <property type="evidence" value="ECO:0007669"/>
    <property type="project" value="TreeGrafter"/>
</dbReference>
<name>A0A830G9B7_9EURY</name>
<dbReference type="InterPro" id="IPR014757">
    <property type="entry name" value="Tscrpt_reg_IclR_C"/>
</dbReference>
<dbReference type="InterPro" id="IPR050707">
    <property type="entry name" value="HTH_MetabolicPath_Reg"/>
</dbReference>
<dbReference type="GO" id="GO:0003677">
    <property type="term" value="F:DNA binding"/>
    <property type="evidence" value="ECO:0007669"/>
    <property type="project" value="UniProtKB-KW"/>
</dbReference>
<accession>A0A830G9B7</accession>
<gene>
    <name evidence="6" type="ORF">GCM10009021_07240</name>
</gene>
<evidence type="ECO:0000256" key="1">
    <source>
        <dbReference type="ARBA" id="ARBA00023015"/>
    </source>
</evidence>
<evidence type="ECO:0000259" key="5">
    <source>
        <dbReference type="PROSITE" id="PS51078"/>
    </source>
</evidence>
<dbReference type="EMBL" id="BMOQ01000002">
    <property type="protein sequence ID" value="GGN10060.1"/>
    <property type="molecule type" value="Genomic_DNA"/>
</dbReference>
<dbReference type="InterPro" id="IPR005471">
    <property type="entry name" value="Tscrpt_reg_IclR_N"/>
</dbReference>
<dbReference type="PROSITE" id="PS51077">
    <property type="entry name" value="HTH_ICLR"/>
    <property type="match status" value="1"/>
</dbReference>
<dbReference type="GO" id="GO:0003700">
    <property type="term" value="F:DNA-binding transcription factor activity"/>
    <property type="evidence" value="ECO:0007669"/>
    <property type="project" value="InterPro"/>
</dbReference>
<dbReference type="AlphaFoldDB" id="A0A830G9B7"/>
<keyword evidence="7" id="KW-1185">Reference proteome</keyword>
<sequence length="257" mass="28192">MRMVDDAAPRSPVKTAQTTLRIVEALKEHDGATVTEIADALDLSKSSAHNYLRTLEHEGYVVKDDRQYRVGLRFLDLGAHARTREELYTVAKPELESIAERTGEHANLLVEEHGLGVFLLRAQGENAVGVNSHVGQCVPLHTTALGKSILAHLPAERRDDIFERHELDAKTAATITDRETLEAELAEVRESGVAYDREEGVRGLKCVAVPVLSDDGVLGAVSVSGPTSRMGDERIETELLPQLRDAVNVIELNRAYS</sequence>
<dbReference type="InterPro" id="IPR036390">
    <property type="entry name" value="WH_DNA-bd_sf"/>
</dbReference>
<dbReference type="InterPro" id="IPR029016">
    <property type="entry name" value="GAF-like_dom_sf"/>
</dbReference>
<reference evidence="6 7" key="1">
    <citation type="journal article" date="2019" name="Int. J. Syst. Evol. Microbiol.">
        <title>The Global Catalogue of Microorganisms (GCM) 10K type strain sequencing project: providing services to taxonomists for standard genome sequencing and annotation.</title>
        <authorList>
            <consortium name="The Broad Institute Genomics Platform"/>
            <consortium name="The Broad Institute Genome Sequencing Center for Infectious Disease"/>
            <person name="Wu L."/>
            <person name="Ma J."/>
        </authorList>
    </citation>
    <scope>NUCLEOTIDE SEQUENCE [LARGE SCALE GENOMIC DNA]</scope>
    <source>
        <strain evidence="6 7">JCM 16331</strain>
    </source>
</reference>
<dbReference type="SUPFAM" id="SSF55781">
    <property type="entry name" value="GAF domain-like"/>
    <property type="match status" value="1"/>
</dbReference>
<dbReference type="SMART" id="SM00418">
    <property type="entry name" value="HTH_ARSR"/>
    <property type="match status" value="1"/>
</dbReference>
<proteinExistence type="predicted"/>
<dbReference type="Proteomes" id="UP000608850">
    <property type="component" value="Unassembled WGS sequence"/>
</dbReference>
<keyword evidence="3" id="KW-0804">Transcription</keyword>
<dbReference type="SMART" id="SM00346">
    <property type="entry name" value="HTH_ICLR"/>
    <property type="match status" value="1"/>
</dbReference>
<organism evidence="6 7">
    <name type="scientific">Halarchaeum nitratireducens</name>
    <dbReference type="NCBI Taxonomy" id="489913"/>
    <lineage>
        <taxon>Archaea</taxon>
        <taxon>Methanobacteriati</taxon>
        <taxon>Methanobacteriota</taxon>
        <taxon>Stenosarchaea group</taxon>
        <taxon>Halobacteria</taxon>
        <taxon>Halobacteriales</taxon>
        <taxon>Halobacteriaceae</taxon>
    </lineage>
</organism>
<dbReference type="PANTHER" id="PTHR30136:SF35">
    <property type="entry name" value="HTH-TYPE TRANSCRIPTIONAL REGULATOR RV1719"/>
    <property type="match status" value="1"/>
</dbReference>
<comment type="caution">
    <text evidence="6">The sequence shown here is derived from an EMBL/GenBank/DDBJ whole genome shotgun (WGS) entry which is preliminary data.</text>
</comment>
<feature type="domain" description="HTH iclR-type" evidence="4">
    <location>
        <begin position="13"/>
        <end position="72"/>
    </location>
</feature>
<dbReference type="Gene3D" id="1.10.10.10">
    <property type="entry name" value="Winged helix-like DNA-binding domain superfamily/Winged helix DNA-binding domain"/>
    <property type="match status" value="1"/>
</dbReference>
<evidence type="ECO:0000313" key="7">
    <source>
        <dbReference type="Proteomes" id="UP000608850"/>
    </source>
</evidence>
<dbReference type="Gene3D" id="3.30.450.40">
    <property type="match status" value="1"/>
</dbReference>
<dbReference type="InterPro" id="IPR001845">
    <property type="entry name" value="HTH_ArsR_DNA-bd_dom"/>
</dbReference>
<dbReference type="SUPFAM" id="SSF46785">
    <property type="entry name" value="Winged helix' DNA-binding domain"/>
    <property type="match status" value="1"/>
</dbReference>
<dbReference type="PROSITE" id="PS51078">
    <property type="entry name" value="ICLR_ED"/>
    <property type="match status" value="1"/>
</dbReference>